<keyword evidence="4" id="KW-1185">Reference proteome</keyword>
<feature type="compositionally biased region" description="Low complexity" evidence="1">
    <location>
        <begin position="46"/>
        <end position="59"/>
    </location>
</feature>
<feature type="region of interest" description="Disordered" evidence="1">
    <location>
        <begin position="22"/>
        <end position="85"/>
    </location>
</feature>
<evidence type="ECO:0000313" key="4">
    <source>
        <dbReference type="Proteomes" id="UP001482620"/>
    </source>
</evidence>
<sequence>MDKRLLLVLLCLQMFLLITASETETSEDPPAVKKANPRGRSANTSRTPNNRRNGLNRLPQSKQQTPTSKSPPLFRPGIFSSILTN</sequence>
<dbReference type="EMBL" id="JAHRIQ010017303">
    <property type="protein sequence ID" value="MEQ2227031.1"/>
    <property type="molecule type" value="Genomic_DNA"/>
</dbReference>
<evidence type="ECO:0000313" key="3">
    <source>
        <dbReference type="EMBL" id="MEQ2227031.1"/>
    </source>
</evidence>
<name>A0ABV0T4R0_9TELE</name>
<comment type="caution">
    <text evidence="3">The sequence shown here is derived from an EMBL/GenBank/DDBJ whole genome shotgun (WGS) entry which is preliminary data.</text>
</comment>
<evidence type="ECO:0000256" key="2">
    <source>
        <dbReference type="SAM" id="SignalP"/>
    </source>
</evidence>
<proteinExistence type="predicted"/>
<evidence type="ECO:0000256" key="1">
    <source>
        <dbReference type="SAM" id="MobiDB-lite"/>
    </source>
</evidence>
<feature type="signal peptide" evidence="2">
    <location>
        <begin position="1"/>
        <end position="20"/>
    </location>
</feature>
<feature type="chain" id="PRO_5046042527" evidence="2">
    <location>
        <begin position="21"/>
        <end position="85"/>
    </location>
</feature>
<gene>
    <name evidence="3" type="ORF">ILYODFUR_033498</name>
</gene>
<reference evidence="3 4" key="1">
    <citation type="submission" date="2021-06" db="EMBL/GenBank/DDBJ databases">
        <authorList>
            <person name="Palmer J.M."/>
        </authorList>
    </citation>
    <scope>NUCLEOTIDE SEQUENCE [LARGE SCALE GENOMIC DNA]</scope>
    <source>
        <strain evidence="4">if_2019</strain>
        <tissue evidence="3">Muscle</tissue>
    </source>
</reference>
<keyword evidence="2" id="KW-0732">Signal</keyword>
<protein>
    <submittedName>
        <fullName evidence="3">Uncharacterized protein</fullName>
    </submittedName>
</protein>
<feature type="compositionally biased region" description="Polar residues" evidence="1">
    <location>
        <begin position="60"/>
        <end position="70"/>
    </location>
</feature>
<accession>A0ABV0T4R0</accession>
<organism evidence="3 4">
    <name type="scientific">Ilyodon furcidens</name>
    <name type="common">goldbreast splitfin</name>
    <dbReference type="NCBI Taxonomy" id="33524"/>
    <lineage>
        <taxon>Eukaryota</taxon>
        <taxon>Metazoa</taxon>
        <taxon>Chordata</taxon>
        <taxon>Craniata</taxon>
        <taxon>Vertebrata</taxon>
        <taxon>Euteleostomi</taxon>
        <taxon>Actinopterygii</taxon>
        <taxon>Neopterygii</taxon>
        <taxon>Teleostei</taxon>
        <taxon>Neoteleostei</taxon>
        <taxon>Acanthomorphata</taxon>
        <taxon>Ovalentaria</taxon>
        <taxon>Atherinomorphae</taxon>
        <taxon>Cyprinodontiformes</taxon>
        <taxon>Goodeidae</taxon>
        <taxon>Ilyodon</taxon>
    </lineage>
</organism>
<dbReference type="Proteomes" id="UP001482620">
    <property type="component" value="Unassembled WGS sequence"/>
</dbReference>